<keyword evidence="3" id="KW-1185">Reference proteome</keyword>
<dbReference type="GO" id="GO:0006083">
    <property type="term" value="P:acetate metabolic process"/>
    <property type="evidence" value="ECO:0007669"/>
    <property type="project" value="InterPro"/>
</dbReference>
<dbReference type="RefSeq" id="WP_093170795.1">
    <property type="nucleotide sequence ID" value="NZ_FNCN01000011.1"/>
</dbReference>
<dbReference type="InterPro" id="IPR037171">
    <property type="entry name" value="NagB/RpiA_transferase-like"/>
</dbReference>
<dbReference type="EMBL" id="FNCN01000011">
    <property type="protein sequence ID" value="SDH08340.1"/>
    <property type="molecule type" value="Genomic_DNA"/>
</dbReference>
<name>A0A1G7ZJR6_9ACTN</name>
<dbReference type="Gene3D" id="3.30.750.70">
    <property type="entry name" value="4-hydroxybutyrate coenzyme like domains"/>
    <property type="match status" value="1"/>
</dbReference>
<dbReference type="SUPFAM" id="SSF100950">
    <property type="entry name" value="NagB/RpiA/CoA transferase-like"/>
    <property type="match status" value="1"/>
</dbReference>
<evidence type="ECO:0000259" key="1">
    <source>
        <dbReference type="Pfam" id="PF13336"/>
    </source>
</evidence>
<accession>A0A1G7ZJR6</accession>
<evidence type="ECO:0000313" key="3">
    <source>
        <dbReference type="Proteomes" id="UP000198923"/>
    </source>
</evidence>
<reference evidence="2 3" key="1">
    <citation type="submission" date="2016-10" db="EMBL/GenBank/DDBJ databases">
        <authorList>
            <person name="de Groot N.N."/>
        </authorList>
    </citation>
    <scope>NUCLEOTIDE SEQUENCE [LARGE SCALE GENOMIC DNA]</scope>
    <source>
        <strain evidence="2 3">CPCC 201354</strain>
    </source>
</reference>
<organism evidence="2 3">
    <name type="scientific">Sinosporangium album</name>
    <dbReference type="NCBI Taxonomy" id="504805"/>
    <lineage>
        <taxon>Bacteria</taxon>
        <taxon>Bacillati</taxon>
        <taxon>Actinomycetota</taxon>
        <taxon>Actinomycetes</taxon>
        <taxon>Streptosporangiales</taxon>
        <taxon>Streptosporangiaceae</taxon>
        <taxon>Sinosporangium</taxon>
    </lineage>
</organism>
<dbReference type="OrthoDB" id="9801795at2"/>
<sequence length="391" mass="40695">MTADFDDRLARLVKPGARIALADGLGTPRVLHGPLSRAAEGRAVRLVLGWLPMPAPDLDASAFADVRIVVGGPGTRAMVEAGQAHAVPARISAVPALLSGPLRPDLLIATVVQRPDGLHFGTEVGYLRGLVDAGVPVGAVVSSGSPCADAGRALPDELVTVIGETGDTPGEVGTPAPTDADVAIATRVARLVPEYSRVQIGPGRLAQAMVSALEVPVRIDSGLLPDPVVDLDEKGLLVGEPVAAYLSGTRRLYEWADTRPILHPVETIHDTSRLSSPDLPPLIALNSALEIDVEGQVNVEGVGPAAVGMIGGHPDFAVAGVRGRGLSLIAIASAHNGRSTLVNRLSRPVTTGSHDVDIVVTDRGIADLRGLDRPERRRALLDLWDGEVAER</sequence>
<dbReference type="Gene3D" id="3.40.1080.20">
    <property type="entry name" value="Acetyl-CoA hydrolase/transferase C-terminal domain"/>
    <property type="match status" value="1"/>
</dbReference>
<protein>
    <submittedName>
        <fullName evidence="2">Acyl-CoA hydrolase</fullName>
    </submittedName>
</protein>
<dbReference type="STRING" id="504805.SAMN05421505_11163"/>
<feature type="domain" description="Acetyl-CoA hydrolase/transferase C-terminal" evidence="1">
    <location>
        <begin position="248"/>
        <end position="383"/>
    </location>
</feature>
<dbReference type="InterPro" id="IPR046433">
    <property type="entry name" value="ActCoA_hydro"/>
</dbReference>
<dbReference type="GO" id="GO:0008775">
    <property type="term" value="F:acetate CoA-transferase activity"/>
    <property type="evidence" value="ECO:0007669"/>
    <property type="project" value="InterPro"/>
</dbReference>
<dbReference type="GO" id="GO:0016787">
    <property type="term" value="F:hydrolase activity"/>
    <property type="evidence" value="ECO:0007669"/>
    <property type="project" value="UniProtKB-KW"/>
</dbReference>
<dbReference type="Pfam" id="PF13336">
    <property type="entry name" value="AcetylCoA_hyd_C"/>
    <property type="match status" value="1"/>
</dbReference>
<proteinExistence type="predicted"/>
<dbReference type="PANTHER" id="PTHR21432:SF20">
    <property type="entry name" value="ACETYL-COA HYDROLASE"/>
    <property type="match status" value="1"/>
</dbReference>
<dbReference type="Proteomes" id="UP000198923">
    <property type="component" value="Unassembled WGS sequence"/>
</dbReference>
<dbReference type="InterPro" id="IPR038460">
    <property type="entry name" value="AcetylCoA_hyd_C_sf"/>
</dbReference>
<keyword evidence="2" id="KW-0378">Hydrolase</keyword>
<dbReference type="PANTHER" id="PTHR21432">
    <property type="entry name" value="ACETYL-COA HYDROLASE-RELATED"/>
    <property type="match status" value="1"/>
</dbReference>
<dbReference type="AlphaFoldDB" id="A0A1G7ZJR6"/>
<evidence type="ECO:0000313" key="2">
    <source>
        <dbReference type="EMBL" id="SDH08340.1"/>
    </source>
</evidence>
<gene>
    <name evidence="2" type="ORF">SAMN05421505_11163</name>
</gene>
<dbReference type="Gene3D" id="3.40.1080.10">
    <property type="entry name" value="Glutaconate Coenzyme A-transferase"/>
    <property type="match status" value="1"/>
</dbReference>
<dbReference type="InterPro" id="IPR026888">
    <property type="entry name" value="AcetylCoA_hyd_C"/>
</dbReference>